<dbReference type="STRING" id="36166.T1GY92"/>
<evidence type="ECO:0000256" key="3">
    <source>
        <dbReference type="ARBA" id="ARBA00022448"/>
    </source>
</evidence>
<keyword evidence="6" id="KW-0175">Coiled coil</keyword>
<reference evidence="8" key="1">
    <citation type="submission" date="2013-02" db="EMBL/GenBank/DDBJ databases">
        <authorList>
            <person name="Hughes D."/>
        </authorList>
    </citation>
    <scope>NUCLEOTIDE SEQUENCE</scope>
    <source>
        <strain>Durham</strain>
        <strain evidence="8">NC isolate 2 -- Noor lab</strain>
    </source>
</reference>
<evidence type="ECO:0000256" key="6">
    <source>
        <dbReference type="ARBA" id="ARBA00023054"/>
    </source>
</evidence>
<dbReference type="OMA" id="LRDSHCT"/>
<dbReference type="EMBL" id="CAQQ02188926">
    <property type="status" value="NOT_ANNOTATED_CDS"/>
    <property type="molecule type" value="Genomic_DNA"/>
</dbReference>
<reference evidence="7" key="2">
    <citation type="submission" date="2015-06" db="UniProtKB">
        <authorList>
            <consortium name="EnsemblMetazoa"/>
        </authorList>
    </citation>
    <scope>IDENTIFICATION</scope>
</reference>
<evidence type="ECO:0000313" key="8">
    <source>
        <dbReference type="Proteomes" id="UP000015102"/>
    </source>
</evidence>
<evidence type="ECO:0000256" key="1">
    <source>
        <dbReference type="ARBA" id="ARBA00004601"/>
    </source>
</evidence>
<accession>T1GY92</accession>
<dbReference type="PANTHER" id="PTHR12965">
    <property type="entry name" value="VACUOLAR PROTEIN SORTING 54"/>
    <property type="match status" value="1"/>
</dbReference>
<dbReference type="GO" id="GO:0015031">
    <property type="term" value="P:protein transport"/>
    <property type="evidence" value="ECO:0007669"/>
    <property type="project" value="UniProtKB-KW"/>
</dbReference>
<dbReference type="GO" id="GO:0006896">
    <property type="term" value="P:Golgi to vacuole transport"/>
    <property type="evidence" value="ECO:0007669"/>
    <property type="project" value="TreeGrafter"/>
</dbReference>
<evidence type="ECO:0000256" key="5">
    <source>
        <dbReference type="ARBA" id="ARBA00023034"/>
    </source>
</evidence>
<evidence type="ECO:0000256" key="2">
    <source>
        <dbReference type="ARBA" id="ARBA00009150"/>
    </source>
</evidence>
<comment type="similarity">
    <text evidence="2">Belongs to the VPS54 family.</text>
</comment>
<dbReference type="PANTHER" id="PTHR12965:SF0">
    <property type="entry name" value="VACUOLAR PROTEIN SORTING-ASSOCIATED PROTEIN 54"/>
    <property type="match status" value="1"/>
</dbReference>
<sequence length="186" mass="21461">MAQRRPSTSHIISGNHENHITNSIETCQYCHPMQNFRTSSDFVKHLRDSHCTKEGGSYVCRYGSNGVCNCLPLEGVSEPDYEAHVAKYHVNVVSKEVPEEWSVYLAAQNLSAVLNDPIRGKQTNMFTKKWGDYFVEKVKIEKSPHLDNVEWGDFEVYLKRIGKRFKRHQRLAHLNYDPHTSEPNVV</sequence>
<organism evidence="7 8">
    <name type="scientific">Megaselia scalaris</name>
    <name type="common">Humpbacked fly</name>
    <name type="synonym">Phora scalaris</name>
    <dbReference type="NCBI Taxonomy" id="36166"/>
    <lineage>
        <taxon>Eukaryota</taxon>
        <taxon>Metazoa</taxon>
        <taxon>Ecdysozoa</taxon>
        <taxon>Arthropoda</taxon>
        <taxon>Hexapoda</taxon>
        <taxon>Insecta</taxon>
        <taxon>Pterygota</taxon>
        <taxon>Neoptera</taxon>
        <taxon>Endopterygota</taxon>
        <taxon>Diptera</taxon>
        <taxon>Brachycera</taxon>
        <taxon>Muscomorpha</taxon>
        <taxon>Platypezoidea</taxon>
        <taxon>Phoridae</taxon>
        <taxon>Megaseliini</taxon>
        <taxon>Megaselia</taxon>
    </lineage>
</organism>
<keyword evidence="4" id="KW-0653">Protein transport</keyword>
<dbReference type="Proteomes" id="UP000015102">
    <property type="component" value="Unassembled WGS sequence"/>
</dbReference>
<keyword evidence="3" id="KW-0813">Transport</keyword>
<dbReference type="HOGENOM" id="CLU_1457937_0_0_1"/>
<dbReference type="EnsemblMetazoa" id="MESCA008815-RA">
    <property type="protein sequence ID" value="MESCA008815-PA"/>
    <property type="gene ID" value="MESCA008815"/>
</dbReference>
<evidence type="ECO:0000313" key="7">
    <source>
        <dbReference type="EnsemblMetazoa" id="MESCA008815-PA"/>
    </source>
</evidence>
<protein>
    <submittedName>
        <fullName evidence="7">Uncharacterized protein</fullName>
    </submittedName>
</protein>
<proteinExistence type="inferred from homology"/>
<dbReference type="AlphaFoldDB" id="T1GY92"/>
<evidence type="ECO:0000256" key="4">
    <source>
        <dbReference type="ARBA" id="ARBA00022927"/>
    </source>
</evidence>
<dbReference type="InterPro" id="IPR039745">
    <property type="entry name" value="Vps54"/>
</dbReference>
<comment type="subcellular location">
    <subcellularLocation>
        <location evidence="1">Golgi apparatus</location>
        <location evidence="1">trans-Golgi network</location>
    </subcellularLocation>
</comment>
<dbReference type="GO" id="GO:0005829">
    <property type="term" value="C:cytosol"/>
    <property type="evidence" value="ECO:0007669"/>
    <property type="project" value="GOC"/>
</dbReference>
<keyword evidence="8" id="KW-1185">Reference proteome</keyword>
<dbReference type="GO" id="GO:0042147">
    <property type="term" value="P:retrograde transport, endosome to Golgi"/>
    <property type="evidence" value="ECO:0007669"/>
    <property type="project" value="InterPro"/>
</dbReference>
<name>T1GY92_MEGSC</name>
<dbReference type="GO" id="GO:0019905">
    <property type="term" value="F:syntaxin binding"/>
    <property type="evidence" value="ECO:0007669"/>
    <property type="project" value="TreeGrafter"/>
</dbReference>
<keyword evidence="5" id="KW-0333">Golgi apparatus</keyword>
<dbReference type="GO" id="GO:0000938">
    <property type="term" value="C:GARP complex"/>
    <property type="evidence" value="ECO:0007669"/>
    <property type="project" value="InterPro"/>
</dbReference>